<dbReference type="AlphaFoldDB" id="A0A0P7AMW2"/>
<organism evidence="2 3">
    <name type="scientific">Neonectria ditissima</name>
    <dbReference type="NCBI Taxonomy" id="78410"/>
    <lineage>
        <taxon>Eukaryota</taxon>
        <taxon>Fungi</taxon>
        <taxon>Dikarya</taxon>
        <taxon>Ascomycota</taxon>
        <taxon>Pezizomycotina</taxon>
        <taxon>Sordariomycetes</taxon>
        <taxon>Hypocreomycetidae</taxon>
        <taxon>Hypocreales</taxon>
        <taxon>Nectriaceae</taxon>
        <taxon>Neonectria</taxon>
    </lineage>
</organism>
<feature type="domain" description="2EXR" evidence="1">
    <location>
        <begin position="6"/>
        <end position="82"/>
    </location>
</feature>
<dbReference type="Proteomes" id="UP000050424">
    <property type="component" value="Unassembled WGS sequence"/>
</dbReference>
<evidence type="ECO:0000259" key="1">
    <source>
        <dbReference type="Pfam" id="PF20150"/>
    </source>
</evidence>
<reference evidence="2 3" key="1">
    <citation type="submission" date="2015-09" db="EMBL/GenBank/DDBJ databases">
        <title>Draft genome of a European isolate of the apple canker pathogen Neonectria ditissima.</title>
        <authorList>
            <person name="Gomez-Cortecero A."/>
            <person name="Harrison R.J."/>
            <person name="Armitage A.D."/>
        </authorList>
    </citation>
    <scope>NUCLEOTIDE SEQUENCE [LARGE SCALE GENOMIC DNA]</scope>
    <source>
        <strain evidence="2 3">R09/05</strain>
    </source>
</reference>
<evidence type="ECO:0000313" key="2">
    <source>
        <dbReference type="EMBL" id="KPM39131.1"/>
    </source>
</evidence>
<proteinExistence type="predicted"/>
<protein>
    <recommendedName>
        <fullName evidence="1">2EXR domain-containing protein</fullName>
    </recommendedName>
</protein>
<accession>A0A0P7AMW2</accession>
<dbReference type="EMBL" id="LKCW01000115">
    <property type="protein sequence ID" value="KPM39131.1"/>
    <property type="molecule type" value="Genomic_DNA"/>
</dbReference>
<dbReference type="OrthoDB" id="3473305at2759"/>
<sequence length="267" mass="30929">MATSLPQFGRFPAEIRRLIWDATLPVDDEPALRLFDWRWYLQFVNANRMMSKVNNVDHRSYVQVAMPAAIFVCREARDAVDRWRIKRGLTMRLRHETQGHILVREWDRSRDPVYVPLDAWDEFKCFRGDWLEGAAEGGVEELGASIEHLALPAFTAYFSIPTLAELLEWMPNLRGLHVVWGELPAARASEVQPRWELKAEDGEMVKMCVRDPVGGGLMLERAEELAGYDEDMEEQWAIREVPEQFVDEETGGFGLDMRHVRLKKSSR</sequence>
<gene>
    <name evidence="2" type="ORF">AK830_g7414</name>
</gene>
<evidence type="ECO:0000313" key="3">
    <source>
        <dbReference type="Proteomes" id="UP000050424"/>
    </source>
</evidence>
<name>A0A0P7AMW2_9HYPO</name>
<dbReference type="Pfam" id="PF20150">
    <property type="entry name" value="2EXR"/>
    <property type="match status" value="1"/>
</dbReference>
<keyword evidence="3" id="KW-1185">Reference proteome</keyword>
<comment type="caution">
    <text evidence="2">The sequence shown here is derived from an EMBL/GenBank/DDBJ whole genome shotgun (WGS) entry which is preliminary data.</text>
</comment>
<dbReference type="InterPro" id="IPR045518">
    <property type="entry name" value="2EXR"/>
</dbReference>